<dbReference type="RefSeq" id="WP_064220321.1">
    <property type="nucleotide sequence ID" value="NZ_LVXZ01000288.1"/>
</dbReference>
<evidence type="ECO:0000313" key="2">
    <source>
        <dbReference type="Proteomes" id="UP000078302"/>
    </source>
</evidence>
<dbReference type="Proteomes" id="UP000078302">
    <property type="component" value="Unassembled WGS sequence"/>
</dbReference>
<keyword evidence="2" id="KW-1185">Reference proteome</keyword>
<reference evidence="1 2" key="1">
    <citation type="submission" date="2016-04" db="EMBL/GenBank/DDBJ databases">
        <title>Acidithiobacillus ferrooxidans genome sequencing and assembly.</title>
        <authorList>
            <person name="Zhou Z."/>
        </authorList>
    </citation>
    <scope>NUCLEOTIDE SEQUENCE [LARGE SCALE GENOMIC DNA]</scope>
    <source>
        <strain evidence="1 2">BY0502</strain>
    </source>
</reference>
<name>A0A179B6E2_ACIFR</name>
<dbReference type="EMBL" id="LVXZ01000288">
    <property type="protein sequence ID" value="OAP87258.1"/>
    <property type="molecule type" value="Genomic_DNA"/>
</dbReference>
<comment type="caution">
    <text evidence="1">The sequence shown here is derived from an EMBL/GenBank/DDBJ whole genome shotgun (WGS) entry which is preliminary data.</text>
</comment>
<protein>
    <submittedName>
        <fullName evidence="1">Uncharacterized protein</fullName>
    </submittedName>
</protein>
<dbReference type="InterPro" id="IPR036390">
    <property type="entry name" value="WH_DNA-bd_sf"/>
</dbReference>
<sequence length="131" mass="14206">MAGETPPPVCLHWKVWGEYGLAITIGQVMQTIEQLLGDKPVTAAEVAKKTKATVPLVRAAIGNLEAKGKAVSVGAKPVRYRAARNPVRRYEREDYRGEPMPYLRPGSYTPPSSPRVTLAGDVLDMETGEGC</sequence>
<gene>
    <name evidence="1" type="ORF">A4H96_15065</name>
</gene>
<organism evidence="1 2">
    <name type="scientific">Acidithiobacillus ferrooxidans</name>
    <name type="common">Thiobacillus ferrooxidans</name>
    <dbReference type="NCBI Taxonomy" id="920"/>
    <lineage>
        <taxon>Bacteria</taxon>
        <taxon>Pseudomonadati</taxon>
        <taxon>Pseudomonadota</taxon>
        <taxon>Acidithiobacillia</taxon>
        <taxon>Acidithiobacillales</taxon>
        <taxon>Acidithiobacillaceae</taxon>
        <taxon>Acidithiobacillus</taxon>
    </lineage>
</organism>
<evidence type="ECO:0000313" key="1">
    <source>
        <dbReference type="EMBL" id="OAP87258.1"/>
    </source>
</evidence>
<dbReference type="SUPFAM" id="SSF46785">
    <property type="entry name" value="Winged helix' DNA-binding domain"/>
    <property type="match status" value="1"/>
</dbReference>
<proteinExistence type="predicted"/>
<accession>A0A179B6E2</accession>
<dbReference type="OrthoDB" id="5298507at2"/>
<dbReference type="AlphaFoldDB" id="A0A179B6E2"/>